<feature type="domain" description="CobB/CobQ-like glutamine amidotransferase" evidence="11">
    <location>
        <begin position="251"/>
        <end position="439"/>
    </location>
</feature>
<dbReference type="Proteomes" id="UP000516028">
    <property type="component" value="Chromosome"/>
</dbReference>
<keyword evidence="7" id="KW-0067">ATP-binding</keyword>
<dbReference type="SUPFAM" id="SSF52540">
    <property type="entry name" value="P-loop containing nucleoside triphosphate hydrolases"/>
    <property type="match status" value="1"/>
</dbReference>
<sequence>MTTPVSCPVLLIAAPASGQGKTTVTAALAHLLHSRGKRVKVFKCGPDFLDPTWLALASGQCVDNLDLAMCGKADIQRRLARATRSNDVVLIEGVMGLYDGARSAADMAALWNLPILLVIDASAMAETFGALAFGLAKYRPGLRIAGALANRVASERHARMLSASMPDDLPLLGQVMRQQGMEKAPIPSRHLGLVAADELEDGHDRIAQVAQSLAQSALGQLEWNEWQTRWGVSIDAPDEAHHARPLLQGRRIAVARDAAFRFIYPANIAFLQEQGASVHYFSPLAGDALPECDALWLPGGYPELHAAALAEQRRLASQIDAHWKANQPIWAECGGMIALMQELRWPAKNLRAPLLGVVSGVVTQHERLRGLGMQAWQTPWGLLRGHGFHYSSCETDMPVTGHTRRLLDERSVDEGSQLECIHAEGSLRMSYFHAWFASNPEAAAALFLR</sequence>
<keyword evidence="5" id="KW-0436">Ligase</keyword>
<evidence type="ECO:0000256" key="8">
    <source>
        <dbReference type="ARBA" id="ARBA00022842"/>
    </source>
</evidence>
<evidence type="ECO:0000256" key="4">
    <source>
        <dbReference type="ARBA" id="ARBA00022573"/>
    </source>
</evidence>
<comment type="similarity">
    <text evidence="3">Belongs to the CobB/CobQ family. CobQ subfamily.</text>
</comment>
<dbReference type="InterPro" id="IPR002586">
    <property type="entry name" value="CobQ/CobB/MinD/ParA_Nub-bd_dom"/>
</dbReference>
<name>A0A7H0GQT7_9BURK</name>
<protein>
    <submittedName>
        <fullName evidence="12">Cobyrinate a,c-diamide synthase</fullName>
    </submittedName>
</protein>
<dbReference type="GO" id="GO:0009236">
    <property type="term" value="P:cobalamin biosynthetic process"/>
    <property type="evidence" value="ECO:0007669"/>
    <property type="project" value="UniProtKB-KW"/>
</dbReference>
<evidence type="ECO:0000256" key="3">
    <source>
        <dbReference type="ARBA" id="ARBA00006205"/>
    </source>
</evidence>
<evidence type="ECO:0000256" key="1">
    <source>
        <dbReference type="ARBA" id="ARBA00001946"/>
    </source>
</evidence>
<dbReference type="InterPro" id="IPR029062">
    <property type="entry name" value="Class_I_gatase-like"/>
</dbReference>
<dbReference type="KEGG" id="daer:H9K75_21900"/>
<accession>A0A7H0GQT7</accession>
<keyword evidence="8" id="KW-0460">Magnesium</keyword>
<evidence type="ECO:0000256" key="9">
    <source>
        <dbReference type="ARBA" id="ARBA00022962"/>
    </source>
</evidence>
<dbReference type="InterPro" id="IPR004484">
    <property type="entry name" value="CbiA/CobB_synth"/>
</dbReference>
<dbReference type="GO" id="GO:0005524">
    <property type="term" value="F:ATP binding"/>
    <property type="evidence" value="ECO:0007669"/>
    <property type="project" value="UniProtKB-KW"/>
</dbReference>
<dbReference type="InterPro" id="IPR011698">
    <property type="entry name" value="GATase_3"/>
</dbReference>
<dbReference type="Gene3D" id="3.40.50.880">
    <property type="match status" value="1"/>
</dbReference>
<reference evidence="12 13" key="1">
    <citation type="submission" date="2020-08" db="EMBL/GenBank/DDBJ databases">
        <title>Genome sequence of Diaphorobacter aerolatus KACC 16536T.</title>
        <authorList>
            <person name="Hyun D.-W."/>
            <person name="Bae J.-W."/>
        </authorList>
    </citation>
    <scope>NUCLEOTIDE SEQUENCE [LARGE SCALE GENOMIC DNA]</scope>
    <source>
        <strain evidence="12 13">KACC 16536</strain>
    </source>
</reference>
<evidence type="ECO:0000313" key="12">
    <source>
        <dbReference type="EMBL" id="QNP50653.1"/>
    </source>
</evidence>
<evidence type="ECO:0000259" key="11">
    <source>
        <dbReference type="Pfam" id="PF07685"/>
    </source>
</evidence>
<dbReference type="GO" id="GO:0042242">
    <property type="term" value="F:cobyrinic acid a,c-diamide synthase activity"/>
    <property type="evidence" value="ECO:0007669"/>
    <property type="project" value="InterPro"/>
</dbReference>
<dbReference type="PANTHER" id="PTHR43873:SF1">
    <property type="entry name" value="COBYRINATE A,C-DIAMIDE SYNTHASE"/>
    <property type="match status" value="1"/>
</dbReference>
<dbReference type="NCBIfam" id="NF002204">
    <property type="entry name" value="PRK01077.1"/>
    <property type="match status" value="1"/>
</dbReference>
<feature type="domain" description="CobQ/CobB/MinD/ParA nucleotide binding" evidence="10">
    <location>
        <begin position="11"/>
        <end position="185"/>
    </location>
</feature>
<keyword evidence="6" id="KW-0547">Nucleotide-binding</keyword>
<dbReference type="AlphaFoldDB" id="A0A7H0GQT7"/>
<dbReference type="PANTHER" id="PTHR43873">
    <property type="entry name" value="COBYRINATE A,C-DIAMIDE SYNTHASE"/>
    <property type="match status" value="1"/>
</dbReference>
<evidence type="ECO:0000259" key="10">
    <source>
        <dbReference type="Pfam" id="PF01656"/>
    </source>
</evidence>
<proteinExistence type="inferred from homology"/>
<dbReference type="SUPFAM" id="SSF52317">
    <property type="entry name" value="Class I glutamine amidotransferase-like"/>
    <property type="match status" value="1"/>
</dbReference>
<evidence type="ECO:0000313" key="13">
    <source>
        <dbReference type="Proteomes" id="UP000516028"/>
    </source>
</evidence>
<comment type="pathway">
    <text evidence="2">Cofactor biosynthesis; adenosylcobalamin biosynthesis.</text>
</comment>
<dbReference type="Pfam" id="PF01656">
    <property type="entry name" value="CbiA"/>
    <property type="match status" value="1"/>
</dbReference>
<gene>
    <name evidence="12" type="ORF">H9K75_21900</name>
</gene>
<keyword evidence="13" id="KW-1185">Reference proteome</keyword>
<evidence type="ECO:0000256" key="5">
    <source>
        <dbReference type="ARBA" id="ARBA00022598"/>
    </source>
</evidence>
<evidence type="ECO:0000256" key="2">
    <source>
        <dbReference type="ARBA" id="ARBA00004953"/>
    </source>
</evidence>
<keyword evidence="9" id="KW-0315">Glutamine amidotransferase</keyword>
<dbReference type="InterPro" id="IPR027417">
    <property type="entry name" value="P-loop_NTPase"/>
</dbReference>
<dbReference type="EMBL" id="CP060783">
    <property type="protein sequence ID" value="QNP50653.1"/>
    <property type="molecule type" value="Genomic_DNA"/>
</dbReference>
<evidence type="ECO:0000256" key="6">
    <source>
        <dbReference type="ARBA" id="ARBA00022741"/>
    </source>
</evidence>
<organism evidence="12 13">
    <name type="scientific">Diaphorobacter aerolatus</name>
    <dbReference type="NCBI Taxonomy" id="1288495"/>
    <lineage>
        <taxon>Bacteria</taxon>
        <taxon>Pseudomonadati</taxon>
        <taxon>Pseudomonadota</taxon>
        <taxon>Betaproteobacteria</taxon>
        <taxon>Burkholderiales</taxon>
        <taxon>Comamonadaceae</taxon>
        <taxon>Diaphorobacter</taxon>
    </lineage>
</organism>
<evidence type="ECO:0000256" key="7">
    <source>
        <dbReference type="ARBA" id="ARBA00022840"/>
    </source>
</evidence>
<keyword evidence="4" id="KW-0169">Cobalamin biosynthesis</keyword>
<dbReference type="Gene3D" id="3.40.50.300">
    <property type="entry name" value="P-loop containing nucleotide triphosphate hydrolases"/>
    <property type="match status" value="1"/>
</dbReference>
<comment type="cofactor">
    <cofactor evidence="1">
        <name>Mg(2+)</name>
        <dbReference type="ChEBI" id="CHEBI:18420"/>
    </cofactor>
</comment>
<dbReference type="PROSITE" id="PS51274">
    <property type="entry name" value="GATASE_COBBQ"/>
    <property type="match status" value="1"/>
</dbReference>
<dbReference type="Pfam" id="PF07685">
    <property type="entry name" value="GATase_3"/>
    <property type="match status" value="1"/>
</dbReference>